<dbReference type="SUPFAM" id="SSF103473">
    <property type="entry name" value="MFS general substrate transporter"/>
    <property type="match status" value="1"/>
</dbReference>
<gene>
    <name evidence="9" type="primary">RPS27B</name>
    <name evidence="9" type="ORF">A0J61_09554</name>
</gene>
<evidence type="ECO:0000256" key="4">
    <source>
        <dbReference type="ARBA" id="ARBA00022980"/>
    </source>
</evidence>
<feature type="transmembrane region" description="Helical" evidence="7">
    <location>
        <begin position="361"/>
        <end position="385"/>
    </location>
</feature>
<keyword evidence="6" id="KW-0479">Metal-binding</keyword>
<feature type="transmembrane region" description="Helical" evidence="7">
    <location>
        <begin position="397"/>
        <end position="415"/>
    </location>
</feature>
<comment type="caution">
    <text evidence="9">The sequence shown here is derived from an EMBL/GenBank/DDBJ whole genome shotgun (WGS) entry which is preliminary data.</text>
</comment>
<dbReference type="InterPro" id="IPR023407">
    <property type="entry name" value="Ribosomal_eS27_Zn-bd_dom_sf"/>
</dbReference>
<comment type="similarity">
    <text evidence="2 6">Belongs to the eukaryotic ribosomal protein eS27 family.</text>
</comment>
<evidence type="ECO:0000256" key="2">
    <source>
        <dbReference type="ARBA" id="ARBA00010919"/>
    </source>
</evidence>
<dbReference type="HAMAP" id="MF_00371">
    <property type="entry name" value="Ribosomal_eS27"/>
    <property type="match status" value="1"/>
</dbReference>
<keyword evidence="10" id="KW-1185">Reference proteome</keyword>
<dbReference type="CDD" id="cd17355">
    <property type="entry name" value="MFS_YcxA_like"/>
    <property type="match status" value="1"/>
</dbReference>
<dbReference type="Gene3D" id="2.20.25.100">
    <property type="entry name" value="Zn-binding ribosomal proteins"/>
    <property type="match status" value="1"/>
</dbReference>
<dbReference type="EMBL" id="LUGH01000876">
    <property type="protein sequence ID" value="OBZ82401.1"/>
    <property type="molecule type" value="Genomic_DNA"/>
</dbReference>
<evidence type="ECO:0000256" key="6">
    <source>
        <dbReference type="RuleBase" id="RU000671"/>
    </source>
</evidence>
<dbReference type="Gene3D" id="1.20.1250.20">
    <property type="entry name" value="MFS general substrate transporter like domains"/>
    <property type="match status" value="1"/>
</dbReference>
<evidence type="ECO:0000256" key="5">
    <source>
        <dbReference type="ARBA" id="ARBA00023274"/>
    </source>
</evidence>
<evidence type="ECO:0000313" key="9">
    <source>
        <dbReference type="EMBL" id="OBZ82401.1"/>
    </source>
</evidence>
<keyword evidence="7" id="KW-0812">Transmembrane</keyword>
<dbReference type="SUPFAM" id="SSF57829">
    <property type="entry name" value="Zn-binding ribosomal proteins"/>
    <property type="match status" value="1"/>
</dbReference>
<dbReference type="PANTHER" id="PTHR11594">
    <property type="entry name" value="40S RIBOSOMAL PROTEIN S27"/>
    <property type="match status" value="1"/>
</dbReference>
<dbReference type="GO" id="GO:0022857">
    <property type="term" value="F:transmembrane transporter activity"/>
    <property type="evidence" value="ECO:0007669"/>
    <property type="project" value="InterPro"/>
</dbReference>
<dbReference type="Proteomes" id="UP000093000">
    <property type="component" value="Unassembled WGS sequence"/>
</dbReference>
<evidence type="ECO:0000256" key="1">
    <source>
        <dbReference type="ARBA" id="ARBA00004141"/>
    </source>
</evidence>
<feature type="transmembrane region" description="Helical" evidence="7">
    <location>
        <begin position="12"/>
        <end position="32"/>
    </location>
</feature>
<comment type="cofactor">
    <cofactor evidence="6">
        <name>Zn(2+)</name>
        <dbReference type="ChEBI" id="CHEBI:29105"/>
    </cofactor>
    <text evidence="6">Binds 1 zinc ion per subunit.</text>
</comment>
<dbReference type="InterPro" id="IPR020846">
    <property type="entry name" value="MFS_dom"/>
</dbReference>
<dbReference type="InParanoid" id="A0A1C7N050"/>
<dbReference type="GO" id="GO:0006412">
    <property type="term" value="P:translation"/>
    <property type="evidence" value="ECO:0007669"/>
    <property type="project" value="InterPro"/>
</dbReference>
<evidence type="ECO:0000259" key="8">
    <source>
        <dbReference type="PROSITE" id="PS50850"/>
    </source>
</evidence>
<dbReference type="AlphaFoldDB" id="A0A1C7N050"/>
<dbReference type="GO" id="GO:0003735">
    <property type="term" value="F:structural constituent of ribosome"/>
    <property type="evidence" value="ECO:0007669"/>
    <property type="project" value="InterPro"/>
</dbReference>
<dbReference type="OrthoDB" id="5567124at2759"/>
<keyword evidence="6" id="KW-0863">Zinc-finger</keyword>
<dbReference type="InterPro" id="IPR011332">
    <property type="entry name" value="Ribosomal_zn-bd"/>
</dbReference>
<dbReference type="Pfam" id="PF07690">
    <property type="entry name" value="MFS_1"/>
    <property type="match status" value="1"/>
</dbReference>
<dbReference type="Pfam" id="PF01667">
    <property type="entry name" value="Ribosomal_S27e"/>
    <property type="match status" value="1"/>
</dbReference>
<feature type="transmembrane region" description="Helical" evidence="7">
    <location>
        <begin position="275"/>
        <end position="293"/>
    </location>
</feature>
<comment type="subcellular location">
    <subcellularLocation>
        <location evidence="1">Membrane</location>
        <topology evidence="1">Multi-pass membrane protein</topology>
    </subcellularLocation>
</comment>
<keyword evidence="7" id="KW-0472">Membrane</keyword>
<organism evidence="9 10">
    <name type="scientific">Choanephora cucurbitarum</name>
    <dbReference type="NCBI Taxonomy" id="101091"/>
    <lineage>
        <taxon>Eukaryota</taxon>
        <taxon>Fungi</taxon>
        <taxon>Fungi incertae sedis</taxon>
        <taxon>Mucoromycota</taxon>
        <taxon>Mucoromycotina</taxon>
        <taxon>Mucoromycetes</taxon>
        <taxon>Mucorales</taxon>
        <taxon>Mucorineae</taxon>
        <taxon>Choanephoraceae</taxon>
        <taxon>Choanephoroideae</taxon>
        <taxon>Choanephora</taxon>
    </lineage>
</organism>
<dbReference type="PROSITE" id="PS01168">
    <property type="entry name" value="RIBOSOMAL_S27E"/>
    <property type="match status" value="1"/>
</dbReference>
<reference evidence="9 10" key="1">
    <citation type="submission" date="2016-03" db="EMBL/GenBank/DDBJ databases">
        <title>Choanephora cucurbitarum.</title>
        <authorList>
            <person name="Min B."/>
            <person name="Park H."/>
            <person name="Park J.-H."/>
            <person name="Shin H.-D."/>
            <person name="Choi I.-G."/>
        </authorList>
    </citation>
    <scope>NUCLEOTIDE SEQUENCE [LARGE SCALE GENOMIC DNA]</scope>
    <source>
        <strain evidence="9 10">KUS-F28377</strain>
    </source>
</reference>
<feature type="domain" description="Major facilitator superfamily (MFS) profile" evidence="8">
    <location>
        <begin position="1"/>
        <end position="420"/>
    </location>
</feature>
<keyword evidence="5 6" id="KW-0687">Ribonucleoprotein</keyword>
<dbReference type="FunFam" id="2.20.25.100:FF:000001">
    <property type="entry name" value="40S ribosomal protein S27"/>
    <property type="match status" value="1"/>
</dbReference>
<feature type="transmembrane region" description="Helical" evidence="7">
    <location>
        <begin position="174"/>
        <end position="197"/>
    </location>
</feature>
<feature type="transmembrane region" description="Helical" evidence="7">
    <location>
        <begin position="147"/>
        <end position="168"/>
    </location>
</feature>
<dbReference type="GO" id="GO:0008270">
    <property type="term" value="F:zinc ion binding"/>
    <property type="evidence" value="ECO:0007669"/>
    <property type="project" value="UniProtKB-KW"/>
</dbReference>
<dbReference type="PROSITE" id="PS50850">
    <property type="entry name" value="MFS"/>
    <property type="match status" value="1"/>
</dbReference>
<dbReference type="InterPro" id="IPR011701">
    <property type="entry name" value="MFS"/>
</dbReference>
<dbReference type="InterPro" id="IPR000592">
    <property type="entry name" value="Ribosomal_eS27"/>
</dbReference>
<feature type="transmembrane region" description="Helical" evidence="7">
    <location>
        <begin position="109"/>
        <end position="127"/>
    </location>
</feature>
<dbReference type="STRING" id="101091.A0A1C7N050"/>
<keyword evidence="3 6" id="KW-0862">Zinc</keyword>
<accession>A0A1C7N050</accession>
<dbReference type="GO" id="GO:0016020">
    <property type="term" value="C:membrane"/>
    <property type="evidence" value="ECO:0007669"/>
    <property type="project" value="UniProtKB-SubCell"/>
</dbReference>
<feature type="transmembrane region" description="Helical" evidence="7">
    <location>
        <begin position="305"/>
        <end position="324"/>
    </location>
</feature>
<keyword evidence="7" id="KW-1133">Transmembrane helix</keyword>
<sequence length="491" mass="53127">MEETKSLNQRLIHSPIMACLSGAIILWVSFGIRQTFGVFLVPVTEDTGMSRSGYSIAAALLQLLWGFSQPFLVFGAEQKLGFGKVIFFGSLLYAVGCFVLYGSGGSEGLFVLGMGVLVGIGAGGNSFPNVLASVGRRFHQNSKHQSIAFGIVSSFGSLGQATFLPIARAMLIHIGWKMCFVVMGSIMVGFSPLAYYLQSIPPKPANETRGEEDGEKDRPIEDISAPNIKTALKEALTHPTFLLITLGFSSCGFHVAFLTTHFPAFVQDHGIDPSLASWTISIFGLCSSIGTMLSGYLSSLIQPKYILMAIFAIRAVLMVILIFLPVSITTVIVFSVFFGFVFLSTVPPTTQFIGQVFGQKYLGTLSAITFVGHQIGSFLGAYIAGVLYDQSHTYERMWYGAIAVAVFAILAVDLLNPSVEHEKRSHKLKRLVQSPNSYFMDVKCPGCLNISTVFSHAQTVVLCSSCGTVLCQPTGGRARLTEGCSFRRKAN</sequence>
<feature type="transmembrane region" description="Helical" evidence="7">
    <location>
        <begin position="85"/>
        <end position="103"/>
    </location>
</feature>
<proteinExistence type="inferred from homology"/>
<protein>
    <recommendedName>
        <fullName evidence="6">40S ribosomal protein S27</fullName>
    </recommendedName>
</protein>
<feature type="transmembrane region" description="Helical" evidence="7">
    <location>
        <begin position="330"/>
        <end position="349"/>
    </location>
</feature>
<name>A0A1C7N050_9FUNG</name>
<evidence type="ECO:0000256" key="7">
    <source>
        <dbReference type="SAM" id="Phobius"/>
    </source>
</evidence>
<dbReference type="GO" id="GO:0005840">
    <property type="term" value="C:ribosome"/>
    <property type="evidence" value="ECO:0007669"/>
    <property type="project" value="UniProtKB-KW"/>
</dbReference>
<dbReference type="InterPro" id="IPR036259">
    <property type="entry name" value="MFS_trans_sf"/>
</dbReference>
<dbReference type="GO" id="GO:1990904">
    <property type="term" value="C:ribonucleoprotein complex"/>
    <property type="evidence" value="ECO:0007669"/>
    <property type="project" value="UniProtKB-KW"/>
</dbReference>
<feature type="transmembrane region" description="Helical" evidence="7">
    <location>
        <begin position="52"/>
        <end position="73"/>
    </location>
</feature>
<evidence type="ECO:0000313" key="10">
    <source>
        <dbReference type="Proteomes" id="UP000093000"/>
    </source>
</evidence>
<feature type="transmembrane region" description="Helical" evidence="7">
    <location>
        <begin position="241"/>
        <end position="263"/>
    </location>
</feature>
<keyword evidence="4 6" id="KW-0689">Ribosomal protein</keyword>
<evidence type="ECO:0000256" key="3">
    <source>
        <dbReference type="ARBA" id="ARBA00022833"/>
    </source>
</evidence>